<evidence type="ECO:0000313" key="1">
    <source>
        <dbReference type="EMBL" id="KKN51596.1"/>
    </source>
</evidence>
<organism evidence="1">
    <name type="scientific">marine sediment metagenome</name>
    <dbReference type="NCBI Taxonomy" id="412755"/>
    <lineage>
        <taxon>unclassified sequences</taxon>
        <taxon>metagenomes</taxon>
        <taxon>ecological metagenomes</taxon>
    </lineage>
</organism>
<accession>A0A0F9TR50</accession>
<comment type="caution">
    <text evidence="1">The sequence shown here is derived from an EMBL/GenBank/DDBJ whole genome shotgun (WGS) entry which is preliminary data.</text>
</comment>
<dbReference type="EMBL" id="LAZR01001057">
    <property type="protein sequence ID" value="KKN51596.1"/>
    <property type="molecule type" value="Genomic_DNA"/>
</dbReference>
<sequence>MGSTKPQVIADNQNPALTGLRKQAAHGWWEQWVAANNLKGDTAGAGATVVINANGTVTLQVTTDAGVAETRTMVILEGFKGGKIEISARYRVSDVAVGGDTASLILVALGQPLDQATFTTVELANAVGDPVLITDVDDNTEIREISAVFETSLADGDNLEIGLFLQKTNGAGAIDVELAGLQIAQIMQQSVPRGGNR</sequence>
<name>A0A0F9TR50_9ZZZZ</name>
<reference evidence="1" key="1">
    <citation type="journal article" date="2015" name="Nature">
        <title>Complex archaea that bridge the gap between prokaryotes and eukaryotes.</title>
        <authorList>
            <person name="Spang A."/>
            <person name="Saw J.H."/>
            <person name="Jorgensen S.L."/>
            <person name="Zaremba-Niedzwiedzka K."/>
            <person name="Martijn J."/>
            <person name="Lind A.E."/>
            <person name="van Eijk R."/>
            <person name="Schleper C."/>
            <person name="Guy L."/>
            <person name="Ettema T.J."/>
        </authorList>
    </citation>
    <scope>NUCLEOTIDE SEQUENCE</scope>
</reference>
<proteinExistence type="predicted"/>
<protein>
    <submittedName>
        <fullName evidence="1">Uncharacterized protein</fullName>
    </submittedName>
</protein>
<dbReference type="AlphaFoldDB" id="A0A0F9TR50"/>
<gene>
    <name evidence="1" type="ORF">LCGC14_0621380</name>
</gene>